<organism evidence="2 3">
    <name type="scientific">Acanthoscelides obtectus</name>
    <name type="common">Bean weevil</name>
    <name type="synonym">Bruchus obtectus</name>
    <dbReference type="NCBI Taxonomy" id="200917"/>
    <lineage>
        <taxon>Eukaryota</taxon>
        <taxon>Metazoa</taxon>
        <taxon>Ecdysozoa</taxon>
        <taxon>Arthropoda</taxon>
        <taxon>Hexapoda</taxon>
        <taxon>Insecta</taxon>
        <taxon>Pterygota</taxon>
        <taxon>Neoptera</taxon>
        <taxon>Endopterygota</taxon>
        <taxon>Coleoptera</taxon>
        <taxon>Polyphaga</taxon>
        <taxon>Cucujiformia</taxon>
        <taxon>Chrysomeloidea</taxon>
        <taxon>Chrysomelidae</taxon>
        <taxon>Bruchinae</taxon>
        <taxon>Bruchini</taxon>
        <taxon>Acanthoscelides</taxon>
    </lineage>
</organism>
<feature type="compositionally biased region" description="Low complexity" evidence="1">
    <location>
        <begin position="435"/>
        <end position="444"/>
    </location>
</feature>
<feature type="region of interest" description="Disordered" evidence="1">
    <location>
        <begin position="682"/>
        <end position="709"/>
    </location>
</feature>
<evidence type="ECO:0000313" key="3">
    <source>
        <dbReference type="Proteomes" id="UP001152888"/>
    </source>
</evidence>
<dbReference type="EMBL" id="CAKOFQ010007254">
    <property type="protein sequence ID" value="CAH1996227.1"/>
    <property type="molecule type" value="Genomic_DNA"/>
</dbReference>
<accession>A0A9P0LM62</accession>
<name>A0A9P0LM62_ACAOB</name>
<feature type="region of interest" description="Disordered" evidence="1">
    <location>
        <begin position="1"/>
        <end position="20"/>
    </location>
</feature>
<comment type="caution">
    <text evidence="2">The sequence shown here is derived from an EMBL/GenBank/DDBJ whole genome shotgun (WGS) entry which is preliminary data.</text>
</comment>
<feature type="compositionally biased region" description="Polar residues" evidence="1">
    <location>
        <begin position="516"/>
        <end position="538"/>
    </location>
</feature>
<protein>
    <submittedName>
        <fullName evidence="2">Uncharacterized protein</fullName>
    </submittedName>
</protein>
<feature type="region of interest" description="Disordered" evidence="1">
    <location>
        <begin position="407"/>
        <end position="445"/>
    </location>
</feature>
<gene>
    <name evidence="2" type="ORF">ACAOBT_LOCUS23103</name>
</gene>
<dbReference type="OrthoDB" id="6347145at2759"/>
<dbReference type="Proteomes" id="UP001152888">
    <property type="component" value="Unassembled WGS sequence"/>
</dbReference>
<proteinExistence type="predicted"/>
<evidence type="ECO:0000256" key="1">
    <source>
        <dbReference type="SAM" id="MobiDB-lite"/>
    </source>
</evidence>
<dbReference type="AlphaFoldDB" id="A0A9P0LM62"/>
<feature type="compositionally biased region" description="Polar residues" evidence="1">
    <location>
        <begin position="412"/>
        <end position="429"/>
    </location>
</feature>
<reference evidence="2" key="1">
    <citation type="submission" date="2022-03" db="EMBL/GenBank/DDBJ databases">
        <authorList>
            <person name="Sayadi A."/>
        </authorList>
    </citation>
    <scope>NUCLEOTIDE SEQUENCE</scope>
</reference>
<feature type="region of interest" description="Disordered" evidence="1">
    <location>
        <begin position="516"/>
        <end position="544"/>
    </location>
</feature>
<evidence type="ECO:0000313" key="2">
    <source>
        <dbReference type="EMBL" id="CAH1996227.1"/>
    </source>
</evidence>
<keyword evidence="3" id="KW-1185">Reference proteome</keyword>
<sequence>MDMSSDSHSSDKQSGNPNKLELMLSEFKDKDDDGDSDIIDIDAIHFEDDYTWLCPTTDAPKLVSRGVDDILHGSIEDILNNDSDEHGLCLKNIDTRTFTRPKKRFNRPSLEKYTDEVWDNKCDTQRISECAPVEEDIEGSKPIAFDLTQPAKSHYFDHILSNNASVNIDSFQNMSPPSLVNSMCSSTFANLMESSFINNDPELRKIRDADYTETVFLQDVEPPTFHSMSESCTSINSDTPEGFLKKAALNGTCTFNKNSTQNLSNLADIQIGVTFITESEEVSKNGKGKDSLQNITFAKVENNMDGTYSRTPKKSNTFRKTNLRNTTIVLDATYGKPELQTSNEDLTQTLIKDCTIKSFEGTKTYLNIHNGLSRENTIENMKKELSEAPVADNNRLSYCLDDDNGRVDSGYTEGTSDKNTSMKRQSIGSADSLDRMSSISTSSRESNRMLSVADVGAMVQMQERCLEQVMSTPKAVLAVPRKLLDTCFISPIVTGGEPASDSDGSSIDEYRSVKSSATSLDNYGTPKTTLSHAQSAEPINTKAKANPRSAYTVACPKTVQDGYATWSQESHGNFKDNESDQIKPVPMPKPTNPKAVPSSYKHSGIQIRPASSVSNLKNMAPRLKGSYTSLRPMSANLPVAPPIHTASNHNVAQTVQAHGTSNKVPTIAKVKPVIGDHTFAMPQIPKASGLPRPTGIPRPASRIPGPRVSGIRAETGAKCYESMGSKIPSYRDTGW</sequence>